<dbReference type="InterPro" id="IPR040086">
    <property type="entry name" value="MJ0683-like"/>
</dbReference>
<keyword evidence="1" id="KW-0479">Metal-binding</keyword>
<dbReference type="Pfam" id="PF04055">
    <property type="entry name" value="Radical_SAM"/>
    <property type="match status" value="1"/>
</dbReference>
<keyword evidence="3" id="KW-0411">Iron-sulfur</keyword>
<keyword evidence="6" id="KW-1185">Reference proteome</keyword>
<evidence type="ECO:0000313" key="5">
    <source>
        <dbReference type="EMBL" id="SDE21305.1"/>
    </source>
</evidence>
<dbReference type="GO" id="GO:0051536">
    <property type="term" value="F:iron-sulfur cluster binding"/>
    <property type="evidence" value="ECO:0007669"/>
    <property type="project" value="UniProtKB-KW"/>
</dbReference>
<dbReference type="InterPro" id="IPR058240">
    <property type="entry name" value="rSAM_sf"/>
</dbReference>
<dbReference type="SFLD" id="SFLDG01084">
    <property type="entry name" value="Uncharacterised_Radical_SAM_Su"/>
    <property type="match status" value="1"/>
</dbReference>
<dbReference type="GO" id="GO:0016829">
    <property type="term" value="F:lyase activity"/>
    <property type="evidence" value="ECO:0007669"/>
    <property type="project" value="UniProtKB-KW"/>
</dbReference>
<sequence>MASNSPWLSRGRGAVSNVSGRFEALKREPAQDGWLGEEPTTPLRTSVTEENAKHILTKNKSPDIPFDRSINAYRGCEHGCVYCFARPTHAFLGLSPGLDFESKLFAKPNAAELLRQEISKKGYVAKPIAMGTNTDPYQPIEKERRITRELLKVLMEHDHPVTIVTKSRLVVRDMDLLVPMAEKGLVKVALSVTTLDRKLARTMEPRASTPQRRLDAIRLLSDAGVPTGVMFAPVIPALNDHEMEAVLSAAAHAGAKEAAYILLRLPLELTELFEEWLDEHYPDRKSRVLNRLKELRGGKLNDPRFKHRMMGKGFEADLMRQRFSNLCRRLRLNTEKLELATDQFRKPVLEGGQYNLLDALR</sequence>
<dbReference type="PROSITE" id="PS51918">
    <property type="entry name" value="RADICAL_SAM"/>
    <property type="match status" value="1"/>
</dbReference>
<evidence type="ECO:0000256" key="3">
    <source>
        <dbReference type="ARBA" id="ARBA00023014"/>
    </source>
</evidence>
<keyword evidence="5" id="KW-0456">Lyase</keyword>
<protein>
    <submittedName>
        <fullName evidence="5">DNA repair photolyase</fullName>
    </submittedName>
</protein>
<evidence type="ECO:0000313" key="6">
    <source>
        <dbReference type="Proteomes" id="UP000183685"/>
    </source>
</evidence>
<dbReference type="AlphaFoldDB" id="A0A1G7B4Z7"/>
<dbReference type="Proteomes" id="UP000183685">
    <property type="component" value="Unassembled WGS sequence"/>
</dbReference>
<dbReference type="PANTHER" id="PTHR43432">
    <property type="entry name" value="SLR0285 PROTEIN"/>
    <property type="match status" value="1"/>
</dbReference>
<dbReference type="PANTHER" id="PTHR43432:SF3">
    <property type="entry name" value="SLR0285 PROTEIN"/>
    <property type="match status" value="1"/>
</dbReference>
<accession>A0A1G7B4Z7</accession>
<dbReference type="NCBIfam" id="NF033668">
    <property type="entry name" value="rSAM_PA0069"/>
    <property type="match status" value="1"/>
</dbReference>
<evidence type="ECO:0000256" key="2">
    <source>
        <dbReference type="ARBA" id="ARBA00023004"/>
    </source>
</evidence>
<reference evidence="5 6" key="1">
    <citation type="submission" date="2016-10" db="EMBL/GenBank/DDBJ databases">
        <authorList>
            <person name="de Groot N.N."/>
        </authorList>
    </citation>
    <scope>NUCLEOTIDE SEQUENCE [LARGE SCALE GENOMIC DNA]</scope>
    <source>
        <strain evidence="5 6">CGMCC 1.9109</strain>
    </source>
</reference>
<evidence type="ECO:0000256" key="1">
    <source>
        <dbReference type="ARBA" id="ARBA00022723"/>
    </source>
</evidence>
<dbReference type="EMBL" id="FNAK01000005">
    <property type="protein sequence ID" value="SDE21305.1"/>
    <property type="molecule type" value="Genomic_DNA"/>
</dbReference>
<gene>
    <name evidence="5" type="ORF">SAMN04488071_2337</name>
</gene>
<evidence type="ECO:0000259" key="4">
    <source>
        <dbReference type="PROSITE" id="PS51918"/>
    </source>
</evidence>
<dbReference type="SMART" id="SM00729">
    <property type="entry name" value="Elp3"/>
    <property type="match status" value="1"/>
</dbReference>
<name>A0A1G7B4Z7_9PROT</name>
<dbReference type="InterPro" id="IPR006638">
    <property type="entry name" value="Elp3/MiaA/NifB-like_rSAM"/>
</dbReference>
<dbReference type="SUPFAM" id="SSF102114">
    <property type="entry name" value="Radical SAM enzymes"/>
    <property type="match status" value="1"/>
</dbReference>
<keyword evidence="2" id="KW-0408">Iron</keyword>
<dbReference type="SFLD" id="SFLDS00029">
    <property type="entry name" value="Radical_SAM"/>
    <property type="match status" value="1"/>
</dbReference>
<dbReference type="CDD" id="cd01335">
    <property type="entry name" value="Radical_SAM"/>
    <property type="match status" value="1"/>
</dbReference>
<dbReference type="GO" id="GO:0046872">
    <property type="term" value="F:metal ion binding"/>
    <property type="evidence" value="ECO:0007669"/>
    <property type="project" value="UniProtKB-KW"/>
</dbReference>
<dbReference type="Gene3D" id="3.80.30.30">
    <property type="match status" value="1"/>
</dbReference>
<dbReference type="InterPro" id="IPR007197">
    <property type="entry name" value="rSAM"/>
</dbReference>
<proteinExistence type="predicted"/>
<feature type="domain" description="Radical SAM core" evidence="4">
    <location>
        <begin position="62"/>
        <end position="299"/>
    </location>
</feature>
<organism evidence="5 6">
    <name type="scientific">Kordiimonas lacus</name>
    <dbReference type="NCBI Taxonomy" id="637679"/>
    <lineage>
        <taxon>Bacteria</taxon>
        <taxon>Pseudomonadati</taxon>
        <taxon>Pseudomonadota</taxon>
        <taxon>Alphaproteobacteria</taxon>
        <taxon>Kordiimonadales</taxon>
        <taxon>Kordiimonadaceae</taxon>
        <taxon>Kordiimonas</taxon>
    </lineage>
</organism>